<dbReference type="InterPro" id="IPR058712">
    <property type="entry name" value="SRA_ScoMcrA"/>
</dbReference>
<dbReference type="GO" id="GO:0004519">
    <property type="term" value="F:endonuclease activity"/>
    <property type="evidence" value="ECO:0007669"/>
    <property type="project" value="InterPro"/>
</dbReference>
<protein>
    <submittedName>
        <fullName evidence="2">5-methylcytosine-specific restriction enzyme A</fullName>
    </submittedName>
</protein>
<evidence type="ECO:0000313" key="3">
    <source>
        <dbReference type="Proteomes" id="UP000198848"/>
    </source>
</evidence>
<dbReference type="AlphaFoldDB" id="A0A1H1CE62"/>
<dbReference type="OrthoDB" id="192298at2157"/>
<dbReference type="GO" id="GO:0008270">
    <property type="term" value="F:zinc ion binding"/>
    <property type="evidence" value="ECO:0007669"/>
    <property type="project" value="InterPro"/>
</dbReference>
<feature type="domain" description="HNH nuclease" evidence="1">
    <location>
        <begin position="187"/>
        <end position="246"/>
    </location>
</feature>
<dbReference type="Pfam" id="PF26348">
    <property type="entry name" value="SRA_ScoMcrA"/>
    <property type="match status" value="1"/>
</dbReference>
<evidence type="ECO:0000259" key="1">
    <source>
        <dbReference type="SMART" id="SM00507"/>
    </source>
</evidence>
<gene>
    <name evidence="2" type="ORF">SAMN04489842_1374</name>
</gene>
<organism evidence="2 3">
    <name type="scientific">Natronobacterium texcoconense</name>
    <dbReference type="NCBI Taxonomy" id="1095778"/>
    <lineage>
        <taxon>Archaea</taxon>
        <taxon>Methanobacteriati</taxon>
        <taxon>Methanobacteriota</taxon>
        <taxon>Stenosarchaea group</taxon>
        <taxon>Halobacteria</taxon>
        <taxon>Halobacteriales</taxon>
        <taxon>Natrialbaceae</taxon>
        <taxon>Natronobacterium</taxon>
    </lineage>
</organism>
<proteinExistence type="predicted"/>
<dbReference type="EMBL" id="FNLC01000001">
    <property type="protein sequence ID" value="SDQ62485.1"/>
    <property type="molecule type" value="Genomic_DNA"/>
</dbReference>
<dbReference type="Pfam" id="PF01844">
    <property type="entry name" value="HNH"/>
    <property type="match status" value="1"/>
</dbReference>
<sequence length="268" mass="30350">MIEDIPAVADLEQGATYHRITLHEEYGGTQFRGIAPCKDHPYVFLFAGDAGEEHGYRDEFRGDTFIYTGEGQEGDMEMTGGNRAIRDHREDGRELHLFESNDEAWSITYVGEFEYDSWFTDRLRDTNGNEREAIRFRLEPVDDEVAIEADDLEALALETLYDRAKGNSVSESELEGATQMRYSRSEAVREYALRAAEGVCQGCGEPAPFTGRDGAPFLEVHHLHRRSDGGPDHPDNVVALCPNCHRRVHYGEDGKTFNRELIARTENQ</sequence>
<dbReference type="GO" id="GO:0003676">
    <property type="term" value="F:nucleic acid binding"/>
    <property type="evidence" value="ECO:0007669"/>
    <property type="project" value="InterPro"/>
</dbReference>
<reference evidence="3" key="1">
    <citation type="submission" date="2016-10" db="EMBL/GenBank/DDBJ databases">
        <authorList>
            <person name="Varghese N."/>
            <person name="Submissions S."/>
        </authorList>
    </citation>
    <scope>NUCLEOTIDE SEQUENCE [LARGE SCALE GENOMIC DNA]</scope>
    <source>
        <strain evidence="3">DSM 24767</strain>
    </source>
</reference>
<name>A0A1H1CE62_NATTX</name>
<dbReference type="RefSeq" id="WP_090379146.1">
    <property type="nucleotide sequence ID" value="NZ_FNLC01000001.1"/>
</dbReference>
<dbReference type="CDD" id="cd00085">
    <property type="entry name" value="HNHc"/>
    <property type="match status" value="1"/>
</dbReference>
<dbReference type="Proteomes" id="UP000198848">
    <property type="component" value="Unassembled WGS sequence"/>
</dbReference>
<accession>A0A1H1CE62</accession>
<dbReference type="SMART" id="SM00507">
    <property type="entry name" value="HNHc"/>
    <property type="match status" value="1"/>
</dbReference>
<dbReference type="InterPro" id="IPR003615">
    <property type="entry name" value="HNH_nuc"/>
</dbReference>
<dbReference type="InterPro" id="IPR002711">
    <property type="entry name" value="HNH"/>
</dbReference>
<evidence type="ECO:0000313" key="2">
    <source>
        <dbReference type="EMBL" id="SDQ62485.1"/>
    </source>
</evidence>
<keyword evidence="3" id="KW-1185">Reference proteome</keyword>
<dbReference type="Gene3D" id="1.10.30.50">
    <property type="match status" value="1"/>
</dbReference>